<sequence>MTSVSSQPIVRSLRVPDGRLHYEVRGHGPLVALVGAPMDAAAFAPLADLLAAGHTVLTTDPRGINRSPLDDPGRESTPELRAGDLSRLIDELDAGPAIVLGSSGGACTVLALAQAHPGQIRAAIAHEPPLQRLLDDRDELHAATEDMIDTYLADDVIGAWGKFMAAAGIVMPQCALEEMFGGDRDPRVVADERRWFTHELRKTSGWEPDLAALRAAGDRIVVGIGRDSAGQLCDRASRVLADALDLEPVLFPGGHVGFADDPDTFAAHLRTVMAGMH</sequence>
<dbReference type="InterPro" id="IPR029058">
    <property type="entry name" value="AB_hydrolase_fold"/>
</dbReference>
<evidence type="ECO:0000313" key="2">
    <source>
        <dbReference type="EMBL" id="SFO68651.1"/>
    </source>
</evidence>
<dbReference type="InParanoid" id="A0A1I5J8E2"/>
<dbReference type="GO" id="GO:0003824">
    <property type="term" value="F:catalytic activity"/>
    <property type="evidence" value="ECO:0007669"/>
    <property type="project" value="UniProtKB-ARBA"/>
</dbReference>
<protein>
    <submittedName>
        <fullName evidence="2">Pimeloyl-ACP methyl ester carboxylesterase</fullName>
    </submittedName>
</protein>
<accession>A0A1I5J8E2</accession>
<organism evidence="2 3">
    <name type="scientific">Actinomadura madurae</name>
    <dbReference type="NCBI Taxonomy" id="1993"/>
    <lineage>
        <taxon>Bacteria</taxon>
        <taxon>Bacillati</taxon>
        <taxon>Actinomycetota</taxon>
        <taxon>Actinomycetes</taxon>
        <taxon>Streptosporangiales</taxon>
        <taxon>Thermomonosporaceae</taxon>
        <taxon>Actinomadura</taxon>
    </lineage>
</organism>
<dbReference type="Gene3D" id="3.40.50.1820">
    <property type="entry name" value="alpha/beta hydrolase"/>
    <property type="match status" value="1"/>
</dbReference>
<dbReference type="eggNOG" id="COG0596">
    <property type="taxonomic scope" value="Bacteria"/>
</dbReference>
<reference evidence="2 3" key="1">
    <citation type="submission" date="2016-10" db="EMBL/GenBank/DDBJ databases">
        <authorList>
            <person name="de Groot N.N."/>
        </authorList>
    </citation>
    <scope>NUCLEOTIDE SEQUENCE [LARGE SCALE GENOMIC DNA]</scope>
    <source>
        <strain evidence="2 3">DSM 43067</strain>
    </source>
</reference>
<dbReference type="STRING" id="1993.SAMN04489713_108363"/>
<dbReference type="Proteomes" id="UP000183413">
    <property type="component" value="Unassembled WGS sequence"/>
</dbReference>
<dbReference type="AlphaFoldDB" id="A0A1I5J8E2"/>
<dbReference type="EMBL" id="FOVH01000008">
    <property type="protein sequence ID" value="SFO68651.1"/>
    <property type="molecule type" value="Genomic_DNA"/>
</dbReference>
<gene>
    <name evidence="2" type="ORF">SAMN04489713_108363</name>
</gene>
<dbReference type="SUPFAM" id="SSF53474">
    <property type="entry name" value="alpha/beta-Hydrolases"/>
    <property type="match status" value="1"/>
</dbReference>
<dbReference type="InterPro" id="IPR000073">
    <property type="entry name" value="AB_hydrolase_1"/>
</dbReference>
<evidence type="ECO:0000259" key="1">
    <source>
        <dbReference type="Pfam" id="PF12697"/>
    </source>
</evidence>
<dbReference type="OrthoDB" id="3210164at2"/>
<name>A0A1I5J8E2_9ACTN</name>
<keyword evidence="3" id="KW-1185">Reference proteome</keyword>
<dbReference type="Pfam" id="PF12697">
    <property type="entry name" value="Abhydrolase_6"/>
    <property type="match status" value="1"/>
</dbReference>
<evidence type="ECO:0000313" key="3">
    <source>
        <dbReference type="Proteomes" id="UP000183413"/>
    </source>
</evidence>
<dbReference type="RefSeq" id="WP_075022239.1">
    <property type="nucleotide sequence ID" value="NZ_FOVH01000008.1"/>
</dbReference>
<proteinExistence type="predicted"/>
<feature type="domain" description="AB hydrolase-1" evidence="1">
    <location>
        <begin position="32"/>
        <end position="267"/>
    </location>
</feature>